<accession>A0A0W0S3Z5</accession>
<dbReference type="InterPro" id="IPR007817">
    <property type="entry name" value="Isocyanide_synthase_DIT1"/>
</dbReference>
<dbReference type="OrthoDB" id="860574at2"/>
<proteinExistence type="predicted"/>
<protein>
    <submittedName>
        <fullName evidence="1">Pyoverdine biosynthesis protein PvcA</fullName>
    </submittedName>
</protein>
<dbReference type="PANTHER" id="PTHR37285">
    <property type="entry name" value="SPORE WALL MATURATION PROTEIN DIT1"/>
    <property type="match status" value="1"/>
</dbReference>
<dbReference type="Pfam" id="PF05141">
    <property type="entry name" value="DIT1_PvcA"/>
    <property type="match status" value="1"/>
</dbReference>
<gene>
    <name evidence="1" type="ORF">Lbru_2482</name>
</gene>
<sequence>MSANSLNSVQQIISLLFAKKHQAQDYIQCQGASCLHCQEPHFNKLLKAVSNQQVITLVLPAFPAKSANRQKTISCKPDLGEVMGLENLNYLCESIQQIYSAGVELIICSDGRVFNDLVLVSDEEVNLYQQGIKTIITQKNLRNLKIFSLDDVYPQQNYQNMRDQLMQSYGESLISLKQRLLADEKALYQFNGIHRFILEDQLALNKQFSKNRIRTMAKEIAYEVIRRSNAWSNLLAQYFSGAVRLSIHPQPCASDKLGIQFLPATNRWATPWHNVLLKHGDSWQLVKRIDAERLGAKLNHDHYVLEAI</sequence>
<keyword evidence="2" id="KW-1185">Reference proteome</keyword>
<dbReference type="RefSeq" id="WP_058442461.1">
    <property type="nucleotide sequence ID" value="NZ_CAAAHU010000013.1"/>
</dbReference>
<dbReference type="EMBL" id="LNXV01000033">
    <property type="protein sequence ID" value="KTC78190.1"/>
    <property type="molecule type" value="Genomic_DNA"/>
</dbReference>
<dbReference type="PATRIC" id="fig|29422.6.peg.2645"/>
<dbReference type="AlphaFoldDB" id="A0A0W0S3Z5"/>
<dbReference type="STRING" id="29422.Lbru_2482"/>
<dbReference type="Proteomes" id="UP000054742">
    <property type="component" value="Unassembled WGS sequence"/>
</dbReference>
<comment type="caution">
    <text evidence="1">The sequence shown here is derived from an EMBL/GenBank/DDBJ whole genome shotgun (WGS) entry which is preliminary data.</text>
</comment>
<evidence type="ECO:0000313" key="1">
    <source>
        <dbReference type="EMBL" id="KTC78190.1"/>
    </source>
</evidence>
<evidence type="ECO:0000313" key="2">
    <source>
        <dbReference type="Proteomes" id="UP000054742"/>
    </source>
</evidence>
<reference evidence="1 2" key="1">
    <citation type="submission" date="2015-11" db="EMBL/GenBank/DDBJ databases">
        <title>Genomic analysis of 38 Legionella species identifies large and diverse effector repertoires.</title>
        <authorList>
            <person name="Burstein D."/>
            <person name="Amaro F."/>
            <person name="Zusman T."/>
            <person name="Lifshitz Z."/>
            <person name="Cohen O."/>
            <person name="Gilbert J.A."/>
            <person name="Pupko T."/>
            <person name="Shuman H.A."/>
            <person name="Segal G."/>
        </authorList>
    </citation>
    <scope>NUCLEOTIDE SEQUENCE [LARGE SCALE GENOMIC DNA]</scope>
    <source>
        <strain evidence="1 2">ATCC 43878</strain>
    </source>
</reference>
<organism evidence="1 2">
    <name type="scientific">Legionella brunensis</name>
    <dbReference type="NCBI Taxonomy" id="29422"/>
    <lineage>
        <taxon>Bacteria</taxon>
        <taxon>Pseudomonadati</taxon>
        <taxon>Pseudomonadota</taxon>
        <taxon>Gammaproteobacteria</taxon>
        <taxon>Legionellales</taxon>
        <taxon>Legionellaceae</taxon>
        <taxon>Legionella</taxon>
    </lineage>
</organism>
<dbReference type="PANTHER" id="PTHR37285:SF5">
    <property type="entry name" value="SPORE WALL MATURATION PROTEIN DIT1"/>
    <property type="match status" value="1"/>
</dbReference>
<name>A0A0W0S3Z5_9GAMM</name>